<dbReference type="NCBIfam" id="NF003994">
    <property type="entry name" value="PRK05472.2-3"/>
    <property type="match status" value="1"/>
</dbReference>
<dbReference type="InterPro" id="IPR022876">
    <property type="entry name" value="Tscrpt_rep_Rex"/>
</dbReference>
<feature type="binding site" evidence="7">
    <location>
        <begin position="93"/>
        <end position="98"/>
    </location>
    <ligand>
        <name>NAD(+)</name>
        <dbReference type="ChEBI" id="CHEBI:57540"/>
    </ligand>
</feature>
<keyword evidence="6 7" id="KW-0804">Transcription</keyword>
<dbReference type="PANTHER" id="PTHR35786:SF1">
    <property type="entry name" value="REDOX-SENSING TRANSCRIPTIONAL REPRESSOR REX 1"/>
    <property type="match status" value="1"/>
</dbReference>
<evidence type="ECO:0000256" key="7">
    <source>
        <dbReference type="HAMAP-Rule" id="MF_01131"/>
    </source>
</evidence>
<dbReference type="InterPro" id="IPR036388">
    <property type="entry name" value="WH-like_DNA-bd_sf"/>
</dbReference>
<comment type="function">
    <text evidence="7">Modulates transcription in response to changes in cellular NADH/NAD(+) redox state.</text>
</comment>
<dbReference type="GO" id="GO:0051775">
    <property type="term" value="P:response to redox state"/>
    <property type="evidence" value="ECO:0007669"/>
    <property type="project" value="InterPro"/>
</dbReference>
<organism evidence="10 11">
    <name type="scientific">Candidatus Scybalenecus merdavium</name>
    <dbReference type="NCBI Taxonomy" id="2840939"/>
    <lineage>
        <taxon>Bacteria</taxon>
        <taxon>Bacillati</taxon>
        <taxon>Bacillota</taxon>
        <taxon>Clostridia</taxon>
        <taxon>Eubacteriales</taxon>
        <taxon>Oscillospiraceae</taxon>
        <taxon>Oscillospiraceae incertae sedis</taxon>
        <taxon>Candidatus Scybalenecus</taxon>
    </lineage>
</organism>
<dbReference type="InterPro" id="IPR003781">
    <property type="entry name" value="CoA-bd"/>
</dbReference>
<comment type="caution">
    <text evidence="10">The sequence shown here is derived from an EMBL/GenBank/DDBJ whole genome shotgun (WGS) entry which is preliminary data.</text>
</comment>
<keyword evidence="2 7" id="KW-0678">Repressor</keyword>
<dbReference type="GO" id="GO:0005737">
    <property type="term" value="C:cytoplasm"/>
    <property type="evidence" value="ECO:0007669"/>
    <property type="project" value="UniProtKB-SubCell"/>
</dbReference>
<name>A0A9D1MVE1_9FIRM</name>
<sequence length="220" mass="24511">MKNEKKEEISISVIKRLPRYYRFLRNLKENGIVRISSKELAEKMGLTASQIRHDFNCFGGFGQQGYGYNVPELYKKIGKILCVDKRLRTVLIGAGNLGKTVAGKLFGQDSGFQLLGIFDKNEAVCGNMIKGIPVRHINQLENFCIDNAVAVAVICIPSNDMKDLTNLLVKTGIKAFWNFSDYDIAMNHPGVLVENVHLSDSLMTLGYLTNTAFGDELAED</sequence>
<dbReference type="NCBIfam" id="NF003995">
    <property type="entry name" value="PRK05472.2-4"/>
    <property type="match status" value="1"/>
</dbReference>
<keyword evidence="1 7" id="KW-0963">Cytoplasm</keyword>
<proteinExistence type="inferred from homology"/>
<dbReference type="GO" id="GO:0045892">
    <property type="term" value="P:negative regulation of DNA-templated transcription"/>
    <property type="evidence" value="ECO:0007669"/>
    <property type="project" value="InterPro"/>
</dbReference>
<dbReference type="Pfam" id="PF02629">
    <property type="entry name" value="CoA_binding"/>
    <property type="match status" value="1"/>
</dbReference>
<dbReference type="AlphaFoldDB" id="A0A9D1MVE1"/>
<evidence type="ECO:0000256" key="2">
    <source>
        <dbReference type="ARBA" id="ARBA00022491"/>
    </source>
</evidence>
<keyword evidence="4 7" id="KW-0520">NAD</keyword>
<feature type="domain" description="Rex DNA-binding C-terminal" evidence="9">
    <location>
        <begin position="9"/>
        <end position="56"/>
    </location>
</feature>
<dbReference type="HAMAP" id="MF_01131">
    <property type="entry name" value="Rex"/>
    <property type="match status" value="1"/>
</dbReference>
<keyword evidence="5 7" id="KW-0238">DNA-binding</keyword>
<comment type="subcellular location">
    <subcellularLocation>
        <location evidence="7">Cytoplasm</location>
    </subcellularLocation>
</comment>
<evidence type="ECO:0000256" key="4">
    <source>
        <dbReference type="ARBA" id="ARBA00023027"/>
    </source>
</evidence>
<dbReference type="GO" id="GO:0003677">
    <property type="term" value="F:DNA binding"/>
    <property type="evidence" value="ECO:0007669"/>
    <property type="project" value="UniProtKB-UniRule"/>
</dbReference>
<dbReference type="GO" id="GO:0003700">
    <property type="term" value="F:DNA-binding transcription factor activity"/>
    <property type="evidence" value="ECO:0007669"/>
    <property type="project" value="UniProtKB-UniRule"/>
</dbReference>
<gene>
    <name evidence="7" type="primary">rex</name>
    <name evidence="10" type="ORF">IAD23_06760</name>
</gene>
<evidence type="ECO:0000313" key="10">
    <source>
        <dbReference type="EMBL" id="HIU69639.1"/>
    </source>
</evidence>
<reference evidence="10" key="2">
    <citation type="journal article" date="2021" name="PeerJ">
        <title>Extensive microbial diversity within the chicken gut microbiome revealed by metagenomics and culture.</title>
        <authorList>
            <person name="Gilroy R."/>
            <person name="Ravi A."/>
            <person name="Getino M."/>
            <person name="Pursley I."/>
            <person name="Horton D.L."/>
            <person name="Alikhan N.F."/>
            <person name="Baker D."/>
            <person name="Gharbi K."/>
            <person name="Hall N."/>
            <person name="Watson M."/>
            <person name="Adriaenssens E.M."/>
            <person name="Foster-Nyarko E."/>
            <person name="Jarju S."/>
            <person name="Secka A."/>
            <person name="Antonio M."/>
            <person name="Oren A."/>
            <person name="Chaudhuri R.R."/>
            <person name="La Ragione R."/>
            <person name="Hildebrand F."/>
            <person name="Pallen M.J."/>
        </authorList>
    </citation>
    <scope>NUCLEOTIDE SEQUENCE</scope>
    <source>
        <strain evidence="10">CHK176-6737</strain>
    </source>
</reference>
<dbReference type="InterPro" id="IPR009718">
    <property type="entry name" value="Rex_DNA-bd_C_dom"/>
</dbReference>
<feature type="DNA-binding region" description="H-T-H motif" evidence="7">
    <location>
        <begin position="19"/>
        <end position="58"/>
    </location>
</feature>
<comment type="similarity">
    <text evidence="7">Belongs to the transcriptional regulatory Rex family.</text>
</comment>
<feature type="domain" description="CoA-binding" evidence="8">
    <location>
        <begin position="85"/>
        <end position="180"/>
    </location>
</feature>
<dbReference type="SUPFAM" id="SSF51735">
    <property type="entry name" value="NAD(P)-binding Rossmann-fold domains"/>
    <property type="match status" value="1"/>
</dbReference>
<evidence type="ECO:0000256" key="3">
    <source>
        <dbReference type="ARBA" id="ARBA00023015"/>
    </source>
</evidence>
<dbReference type="Pfam" id="PF06971">
    <property type="entry name" value="Put_DNA-bind_N"/>
    <property type="match status" value="1"/>
</dbReference>
<reference evidence="10" key="1">
    <citation type="submission" date="2020-10" db="EMBL/GenBank/DDBJ databases">
        <authorList>
            <person name="Gilroy R."/>
        </authorList>
    </citation>
    <scope>NUCLEOTIDE SEQUENCE</scope>
    <source>
        <strain evidence="10">CHK176-6737</strain>
    </source>
</reference>
<evidence type="ECO:0000313" key="11">
    <source>
        <dbReference type="Proteomes" id="UP000824125"/>
    </source>
</evidence>
<dbReference type="NCBIfam" id="NF003990">
    <property type="entry name" value="PRK05472.1-4"/>
    <property type="match status" value="1"/>
</dbReference>
<dbReference type="InterPro" id="IPR036291">
    <property type="entry name" value="NAD(P)-bd_dom_sf"/>
</dbReference>
<dbReference type="InterPro" id="IPR036390">
    <property type="entry name" value="WH_DNA-bd_sf"/>
</dbReference>
<dbReference type="SUPFAM" id="SSF46785">
    <property type="entry name" value="Winged helix' DNA-binding domain"/>
    <property type="match status" value="1"/>
</dbReference>
<dbReference type="Proteomes" id="UP000824125">
    <property type="component" value="Unassembled WGS sequence"/>
</dbReference>
<keyword evidence="3 7" id="KW-0805">Transcription regulation</keyword>
<evidence type="ECO:0000256" key="6">
    <source>
        <dbReference type="ARBA" id="ARBA00023163"/>
    </source>
</evidence>
<dbReference type="PANTHER" id="PTHR35786">
    <property type="entry name" value="REDOX-SENSING TRANSCRIPTIONAL REPRESSOR REX"/>
    <property type="match status" value="1"/>
</dbReference>
<evidence type="ECO:0000259" key="8">
    <source>
        <dbReference type="Pfam" id="PF02629"/>
    </source>
</evidence>
<comment type="subunit">
    <text evidence="7">Homodimer.</text>
</comment>
<protein>
    <recommendedName>
        <fullName evidence="7">Redox-sensing transcriptional repressor Rex</fullName>
    </recommendedName>
</protein>
<dbReference type="Gene3D" id="3.40.50.720">
    <property type="entry name" value="NAD(P)-binding Rossmann-like Domain"/>
    <property type="match status" value="1"/>
</dbReference>
<evidence type="ECO:0000256" key="5">
    <source>
        <dbReference type="ARBA" id="ARBA00023125"/>
    </source>
</evidence>
<evidence type="ECO:0000259" key="9">
    <source>
        <dbReference type="Pfam" id="PF06971"/>
    </source>
</evidence>
<evidence type="ECO:0000256" key="1">
    <source>
        <dbReference type="ARBA" id="ARBA00022490"/>
    </source>
</evidence>
<dbReference type="NCBIfam" id="NF003996">
    <property type="entry name" value="PRK05472.2-5"/>
    <property type="match status" value="1"/>
</dbReference>
<dbReference type="EMBL" id="DVNM01000036">
    <property type="protein sequence ID" value="HIU69639.1"/>
    <property type="molecule type" value="Genomic_DNA"/>
</dbReference>
<dbReference type="Gene3D" id="1.10.10.10">
    <property type="entry name" value="Winged helix-like DNA-binding domain superfamily/Winged helix DNA-binding domain"/>
    <property type="match status" value="1"/>
</dbReference>
<accession>A0A9D1MVE1</accession>